<dbReference type="AlphaFoldDB" id="A0A1G4IBB1"/>
<evidence type="ECO:0000313" key="6">
    <source>
        <dbReference type="Proteomes" id="UP000195570"/>
    </source>
</evidence>
<evidence type="ECO:0000259" key="4">
    <source>
        <dbReference type="Pfam" id="PF08623"/>
    </source>
</evidence>
<sequence>MEVFDLAAFRTRMNDVERDVRVMALFDLQQALKSTVFKPDSVTLSKIVEYVTTCFAQSEPCREVRCNAIRLVPQLLLLSGEKDQERLVSLLCTSSTSQRARFGEKGYSELHDSAARALKLACECMSSKARADVESWQRLVPVARKIADALSSALEKGVEGVVREGIYDCIGVLIYPFGRVFICDVGCVLTKNALADVHHTGQLRRRAISFLSLASPFLSEDLFDAVFEVGVRGLREGNHRGAVVMPYLQLYEGLVKGCPSRAKTGALETMKFLTDGLSARLSHESADADAFDDDDYEVCDATVRLMHLMVCQYSKELATIHCALFVQALEIARFDPNYCDNMGGLDGCDSSDASGLYFTEDDTDMSWRLRMWAARLLALLIELSPFSTELTHQLGCEVLSLIGDRVEEVQLAAIHFVDTVIQSSRGASVCTSLLLFLQGAIDPLLGALNTREPKVVVAAAKALQNLFYFHWSVFTTEVCRAHDIVDKLLKAHLTGKEYAVVELTALAVRMLEGTSHGQPNIKLVTKLLDTVYAAVDAYVCGGIGQIVVCSVKAMAHTSGLAGAAYCERCMELYISLALNANFGGELISSAVEATRHCMSTFAASLSVDYFRRCGGRLVVLSEGRQVAIRLLKDLTASVPAAQLQPQELERLSNSIGRQDRAVQQHIVSIVCNALDNSGQLTAETLEDMFEFARSNSLKSGDRLLVQATLEMLEKICRRFSNLGGRIVDQLLPTVWEILSSAPKCAGHHPLLLVRGTAVLIRSLHQMLEPAQRSDLVEQTLRYVSRSKFRETSSEILRGVASVDEGILERVGSLMSGDDSLLCICVGTIGMSVPLPDMWEARLFRFLSSTGAENLGSVVPLAVGRAVSNAQNRSLMERVVESATRNTGGAALFWRAIHEAALTTVAGAELSPFSDPFFCKGVVEKLMENLLEDDTETAATVLGSFAPFVRDYLIDITATHLSDELDSKKAVCITVQRYLLSSVKNTDECPRLVSAIERALRCLSRKADLRVRFAALQLFATLLSVKPHLLIGSYVRDVVYPCVLEELLEDPTLVLAINLGSCTHREDRGKEMRKLAFECVSMLLRDAEDRGKESILEYCGRYEELGRCLVHACGPRGGGETDGDINTKAMDLIVRFLRLCPSSPCDGSQVMVLYEKLKMALGVDIERTAQDASKKQLLKRQALNCIMCLSEWPPFSCYPQWQSLVLLAQQNPLLPEAIKVT</sequence>
<dbReference type="EMBL" id="CZPT02001254">
    <property type="protein sequence ID" value="SCU69575.1"/>
    <property type="molecule type" value="Genomic_DNA"/>
</dbReference>
<accession>A0A1G4IBB1</accession>
<name>A0A1G4IBB1_TRYEQ</name>
<dbReference type="Proteomes" id="UP000195570">
    <property type="component" value="Unassembled WGS sequence"/>
</dbReference>
<evidence type="ECO:0000256" key="3">
    <source>
        <dbReference type="ARBA" id="ARBA00022786"/>
    </source>
</evidence>
<keyword evidence="6" id="KW-1185">Reference proteome</keyword>
<comment type="similarity">
    <text evidence="1">Belongs to the CAND family.</text>
</comment>
<comment type="caution">
    <text evidence="5">The sequence shown here is derived from an EMBL/GenBank/DDBJ whole genome shotgun (WGS) entry which is preliminary data.</text>
</comment>
<keyword evidence="2" id="KW-0677">Repeat</keyword>
<dbReference type="Pfam" id="PF08623">
    <property type="entry name" value="TIP120"/>
    <property type="match status" value="1"/>
</dbReference>
<evidence type="ECO:0000256" key="1">
    <source>
        <dbReference type="ARBA" id="ARBA00007657"/>
    </source>
</evidence>
<proteinExistence type="inferred from homology"/>
<dbReference type="InterPro" id="IPR016024">
    <property type="entry name" value="ARM-type_fold"/>
</dbReference>
<feature type="domain" description="TATA-binding protein interacting (TIP20)" evidence="4">
    <location>
        <begin position="1038"/>
        <end position="1191"/>
    </location>
</feature>
<dbReference type="GeneID" id="92375081"/>
<gene>
    <name evidence="5" type="ORF">TEOVI_000114100</name>
</gene>
<evidence type="ECO:0000256" key="2">
    <source>
        <dbReference type="ARBA" id="ARBA00022737"/>
    </source>
</evidence>
<dbReference type="InterPro" id="IPR039852">
    <property type="entry name" value="CAND1/CAND2"/>
</dbReference>
<organism evidence="5 6">
    <name type="scientific">Trypanosoma equiperdum</name>
    <dbReference type="NCBI Taxonomy" id="5694"/>
    <lineage>
        <taxon>Eukaryota</taxon>
        <taxon>Discoba</taxon>
        <taxon>Euglenozoa</taxon>
        <taxon>Kinetoplastea</taxon>
        <taxon>Metakinetoplastina</taxon>
        <taxon>Trypanosomatida</taxon>
        <taxon>Trypanosomatidae</taxon>
        <taxon>Trypanosoma</taxon>
    </lineage>
</organism>
<dbReference type="SUPFAM" id="SSF48371">
    <property type="entry name" value="ARM repeat"/>
    <property type="match status" value="1"/>
</dbReference>
<dbReference type="Gene3D" id="1.25.10.10">
    <property type="entry name" value="Leucine-rich Repeat Variant"/>
    <property type="match status" value="1"/>
</dbReference>
<protein>
    <recommendedName>
        <fullName evidence="4">TATA-binding protein interacting (TIP20) domain-containing protein</fullName>
    </recommendedName>
</protein>
<keyword evidence="3" id="KW-0833">Ubl conjugation pathway</keyword>
<dbReference type="VEuPathDB" id="TriTrypDB:TEOVI_000114100"/>
<dbReference type="PANTHER" id="PTHR12696">
    <property type="entry name" value="TIP120"/>
    <property type="match status" value="1"/>
</dbReference>
<evidence type="ECO:0000313" key="5">
    <source>
        <dbReference type="EMBL" id="SCU69575.1"/>
    </source>
</evidence>
<dbReference type="RefSeq" id="XP_067080525.1">
    <property type="nucleotide sequence ID" value="XM_067224424.1"/>
</dbReference>
<dbReference type="GO" id="GO:0010265">
    <property type="term" value="P:SCF complex assembly"/>
    <property type="evidence" value="ECO:0007669"/>
    <property type="project" value="InterPro"/>
</dbReference>
<reference evidence="5" key="1">
    <citation type="submission" date="2016-09" db="EMBL/GenBank/DDBJ databases">
        <authorList>
            <person name="Hebert L."/>
            <person name="Moumen B."/>
        </authorList>
    </citation>
    <scope>NUCLEOTIDE SEQUENCE [LARGE SCALE GENOMIC DNA]</scope>
    <source>
        <strain evidence="5">OVI</strain>
    </source>
</reference>
<dbReference type="InterPro" id="IPR013932">
    <property type="entry name" value="TATA-bd_TIP120"/>
</dbReference>
<dbReference type="InterPro" id="IPR011989">
    <property type="entry name" value="ARM-like"/>
</dbReference>